<evidence type="ECO:0000259" key="8">
    <source>
        <dbReference type="Pfam" id="PF02771"/>
    </source>
</evidence>
<dbReference type="Gene3D" id="1.20.140.10">
    <property type="entry name" value="Butyryl-CoA Dehydrogenase, subunit A, domain 3"/>
    <property type="match status" value="1"/>
</dbReference>
<dbReference type="Pfam" id="PF00441">
    <property type="entry name" value="Acyl-CoA_dh_1"/>
    <property type="match status" value="1"/>
</dbReference>
<dbReference type="AlphaFoldDB" id="A0A7W6A2Q8"/>
<sequence length="381" mass="41865">MSENADAIREICDSIIRRIDRAYVADCGKRNEFPQKLWDMWAESGLLSMGLPEEYGGSGGHLTDIVLALDILHQHGLLLPIAVTNFMSREPLLKHASEEQRQRYLPPTATGESFFSFGITEPDAGTNTFKIKTTAIRQPDGTFLLNGGKTYQTAFVESDNCLLVARTQPYDPAERTKGISLFILDTKLPGISATQMDIGMYLPEKNYTTYFDNVVLPAESLVGVEGQGLKILFDSLNSERLLVAGMNVGQADYVIKRAAEYAKTRAPFDTPIGAYQSIQHPLARAKTYVEAARTMLYKACEAYDRGENAGIEANMVKILSSEAFKMAAEIAMTTFGGAGVDVSQDILPFYIAAQNNMVAPVNNQIVLSFIAEKVLGLPKSY</sequence>
<dbReference type="PANTHER" id="PTHR43884">
    <property type="entry name" value="ACYL-COA DEHYDROGENASE"/>
    <property type="match status" value="1"/>
</dbReference>
<dbReference type="PANTHER" id="PTHR43884:SF12">
    <property type="entry name" value="ISOVALERYL-COA DEHYDROGENASE, MITOCHONDRIAL-RELATED"/>
    <property type="match status" value="1"/>
</dbReference>
<name>A0A7W6A2Q8_9SPHN</name>
<keyword evidence="10" id="KW-1185">Reference proteome</keyword>
<feature type="domain" description="Acyl-CoA dehydrogenase/oxidase N-terminal" evidence="8">
    <location>
        <begin position="3"/>
        <end position="112"/>
    </location>
</feature>
<comment type="caution">
    <text evidence="9">The sequence shown here is derived from an EMBL/GenBank/DDBJ whole genome shotgun (WGS) entry which is preliminary data.</text>
</comment>
<evidence type="ECO:0000256" key="4">
    <source>
        <dbReference type="ARBA" id="ARBA00022827"/>
    </source>
</evidence>
<reference evidence="9 10" key="1">
    <citation type="submission" date="2020-08" db="EMBL/GenBank/DDBJ databases">
        <title>Genomic Encyclopedia of Type Strains, Phase IV (KMG-IV): sequencing the most valuable type-strain genomes for metagenomic binning, comparative biology and taxonomic classification.</title>
        <authorList>
            <person name="Goeker M."/>
        </authorList>
    </citation>
    <scope>NUCLEOTIDE SEQUENCE [LARGE SCALE GENOMIC DNA]</scope>
    <source>
        <strain evidence="9 10">DSM 14552</strain>
    </source>
</reference>
<gene>
    <name evidence="9" type="ORF">GGQ88_003483</name>
</gene>
<dbReference type="Gene3D" id="1.10.540.10">
    <property type="entry name" value="Acyl-CoA dehydrogenase/oxidase, N-terminal domain"/>
    <property type="match status" value="1"/>
</dbReference>
<evidence type="ECO:0000313" key="10">
    <source>
        <dbReference type="Proteomes" id="UP000562395"/>
    </source>
</evidence>
<dbReference type="GO" id="GO:0003995">
    <property type="term" value="F:acyl-CoA dehydrogenase activity"/>
    <property type="evidence" value="ECO:0007669"/>
    <property type="project" value="TreeGrafter"/>
</dbReference>
<dbReference type="Proteomes" id="UP000562395">
    <property type="component" value="Unassembled WGS sequence"/>
</dbReference>
<keyword evidence="5" id="KW-0560">Oxidoreductase</keyword>
<dbReference type="InterPro" id="IPR009075">
    <property type="entry name" value="AcylCo_DH/oxidase_C"/>
</dbReference>
<dbReference type="InterPro" id="IPR036250">
    <property type="entry name" value="AcylCo_DH-like_C"/>
</dbReference>
<dbReference type="InterPro" id="IPR006091">
    <property type="entry name" value="Acyl-CoA_Oxase/DH_mid-dom"/>
</dbReference>
<dbReference type="InterPro" id="IPR009100">
    <property type="entry name" value="AcylCoA_DH/oxidase_NM_dom_sf"/>
</dbReference>
<keyword evidence="4 5" id="KW-0274">FAD</keyword>
<comment type="cofactor">
    <cofactor evidence="1 5">
        <name>FAD</name>
        <dbReference type="ChEBI" id="CHEBI:57692"/>
    </cofactor>
</comment>
<evidence type="ECO:0000313" key="9">
    <source>
        <dbReference type="EMBL" id="MBB3862185.1"/>
    </source>
</evidence>
<accession>A0A7W6A2Q8</accession>
<evidence type="ECO:0000256" key="1">
    <source>
        <dbReference type="ARBA" id="ARBA00001974"/>
    </source>
</evidence>
<feature type="domain" description="Acyl-CoA oxidase/dehydrogenase middle" evidence="7">
    <location>
        <begin position="116"/>
        <end position="200"/>
    </location>
</feature>
<evidence type="ECO:0000259" key="6">
    <source>
        <dbReference type="Pfam" id="PF00441"/>
    </source>
</evidence>
<dbReference type="SUPFAM" id="SSF56645">
    <property type="entry name" value="Acyl-CoA dehydrogenase NM domain-like"/>
    <property type="match status" value="1"/>
</dbReference>
<feature type="domain" description="Acyl-CoA dehydrogenase/oxidase C-terminal" evidence="6">
    <location>
        <begin position="226"/>
        <end position="373"/>
    </location>
</feature>
<evidence type="ECO:0000259" key="7">
    <source>
        <dbReference type="Pfam" id="PF02770"/>
    </source>
</evidence>
<evidence type="ECO:0000256" key="5">
    <source>
        <dbReference type="RuleBase" id="RU362125"/>
    </source>
</evidence>
<dbReference type="Gene3D" id="2.40.110.10">
    <property type="entry name" value="Butyryl-CoA Dehydrogenase, subunit A, domain 2"/>
    <property type="match status" value="1"/>
</dbReference>
<evidence type="ECO:0000256" key="3">
    <source>
        <dbReference type="ARBA" id="ARBA00022630"/>
    </source>
</evidence>
<dbReference type="CDD" id="cd00567">
    <property type="entry name" value="ACAD"/>
    <property type="match status" value="1"/>
</dbReference>
<dbReference type="InterPro" id="IPR046373">
    <property type="entry name" value="Acyl-CoA_Oxase/DH_mid-dom_sf"/>
</dbReference>
<dbReference type="Pfam" id="PF02771">
    <property type="entry name" value="Acyl-CoA_dh_N"/>
    <property type="match status" value="1"/>
</dbReference>
<dbReference type="SUPFAM" id="SSF47203">
    <property type="entry name" value="Acyl-CoA dehydrogenase C-terminal domain-like"/>
    <property type="match status" value="1"/>
</dbReference>
<proteinExistence type="inferred from homology"/>
<evidence type="ECO:0000256" key="2">
    <source>
        <dbReference type="ARBA" id="ARBA00009347"/>
    </source>
</evidence>
<comment type="similarity">
    <text evidence="2 5">Belongs to the acyl-CoA dehydrogenase family.</text>
</comment>
<dbReference type="EMBL" id="JACICY010000010">
    <property type="protein sequence ID" value="MBB3862185.1"/>
    <property type="molecule type" value="Genomic_DNA"/>
</dbReference>
<dbReference type="Pfam" id="PF02770">
    <property type="entry name" value="Acyl-CoA_dh_M"/>
    <property type="match status" value="1"/>
</dbReference>
<organism evidence="9 10">
    <name type="scientific">Novosphingobium hassiacum</name>
    <dbReference type="NCBI Taxonomy" id="173676"/>
    <lineage>
        <taxon>Bacteria</taxon>
        <taxon>Pseudomonadati</taxon>
        <taxon>Pseudomonadota</taxon>
        <taxon>Alphaproteobacteria</taxon>
        <taxon>Sphingomonadales</taxon>
        <taxon>Sphingomonadaceae</taxon>
        <taxon>Novosphingobium</taxon>
    </lineage>
</organism>
<dbReference type="InterPro" id="IPR037069">
    <property type="entry name" value="AcylCoA_DH/ox_N_sf"/>
</dbReference>
<dbReference type="GO" id="GO:0050660">
    <property type="term" value="F:flavin adenine dinucleotide binding"/>
    <property type="evidence" value="ECO:0007669"/>
    <property type="project" value="InterPro"/>
</dbReference>
<keyword evidence="3 5" id="KW-0285">Flavoprotein</keyword>
<protein>
    <submittedName>
        <fullName evidence="9">Alkylation response protein AidB-like acyl-CoA dehydrogenase</fullName>
    </submittedName>
</protein>
<dbReference type="InterPro" id="IPR013786">
    <property type="entry name" value="AcylCoA_DH/ox_N"/>
</dbReference>